<dbReference type="AlphaFoldDB" id="A0A0M9G6W4"/>
<gene>
    <name evidence="4" type="ORF">ABB37_01949</name>
</gene>
<feature type="compositionally biased region" description="Low complexity" evidence="2">
    <location>
        <begin position="554"/>
        <end position="566"/>
    </location>
</feature>
<feature type="compositionally biased region" description="Low complexity" evidence="2">
    <location>
        <begin position="1093"/>
        <end position="1114"/>
    </location>
</feature>
<feature type="region of interest" description="Disordered" evidence="2">
    <location>
        <begin position="995"/>
        <end position="1040"/>
    </location>
</feature>
<dbReference type="Pfam" id="PF08235">
    <property type="entry name" value="LNS2"/>
    <property type="match status" value="1"/>
</dbReference>
<proteinExistence type="inferred from homology"/>
<feature type="region of interest" description="Disordered" evidence="2">
    <location>
        <begin position="532"/>
        <end position="570"/>
    </location>
</feature>
<dbReference type="InterPro" id="IPR013209">
    <property type="entry name" value="LNS2"/>
</dbReference>
<feature type="compositionally biased region" description="Polar residues" evidence="2">
    <location>
        <begin position="1158"/>
        <end position="1172"/>
    </location>
</feature>
<dbReference type="PANTHER" id="PTHR12181">
    <property type="entry name" value="LIPIN"/>
    <property type="match status" value="1"/>
</dbReference>
<dbReference type="PANTHER" id="PTHR12181:SF12">
    <property type="entry name" value="PHOSPHATIDATE PHOSPHATASE"/>
    <property type="match status" value="1"/>
</dbReference>
<dbReference type="Pfam" id="PF04571">
    <property type="entry name" value="Lipin_N"/>
    <property type="match status" value="1"/>
</dbReference>
<feature type="compositionally biased region" description="Low complexity" evidence="2">
    <location>
        <begin position="408"/>
        <end position="445"/>
    </location>
</feature>
<feature type="domain" description="LNS2/PITP" evidence="3">
    <location>
        <begin position="666"/>
        <end position="823"/>
    </location>
</feature>
<name>A0A0M9G6W4_LEPPY</name>
<accession>A0A0M9G6W4</accession>
<evidence type="ECO:0000256" key="1">
    <source>
        <dbReference type="ARBA" id="ARBA00005476"/>
    </source>
</evidence>
<comment type="caution">
    <text evidence="4">The sequence shown here is derived from an EMBL/GenBank/DDBJ whole genome shotgun (WGS) entry which is preliminary data.</text>
</comment>
<dbReference type="GeneID" id="26902244"/>
<feature type="region of interest" description="Disordered" evidence="2">
    <location>
        <begin position="900"/>
        <end position="971"/>
    </location>
</feature>
<dbReference type="OMA" id="PTHKIFI"/>
<keyword evidence="5" id="KW-1185">Reference proteome</keyword>
<dbReference type="InterPro" id="IPR026058">
    <property type="entry name" value="LIPIN"/>
</dbReference>
<dbReference type="SMART" id="SM00775">
    <property type="entry name" value="LNS2"/>
    <property type="match status" value="1"/>
</dbReference>
<evidence type="ECO:0000259" key="3">
    <source>
        <dbReference type="SMART" id="SM00775"/>
    </source>
</evidence>
<feature type="region of interest" description="Disordered" evidence="2">
    <location>
        <begin position="847"/>
        <end position="886"/>
    </location>
</feature>
<feature type="region of interest" description="Disordered" evidence="2">
    <location>
        <begin position="174"/>
        <end position="212"/>
    </location>
</feature>
<dbReference type="GO" id="GO:0008195">
    <property type="term" value="F:phosphatidate phosphatase activity"/>
    <property type="evidence" value="ECO:0007669"/>
    <property type="project" value="TreeGrafter"/>
</dbReference>
<dbReference type="RefSeq" id="XP_015662132.1">
    <property type="nucleotide sequence ID" value="XM_015798654.1"/>
</dbReference>
<feature type="compositionally biased region" description="Basic and acidic residues" evidence="2">
    <location>
        <begin position="866"/>
        <end position="886"/>
    </location>
</feature>
<dbReference type="OrthoDB" id="4567at2759"/>
<evidence type="ECO:0000313" key="5">
    <source>
        <dbReference type="Proteomes" id="UP000037923"/>
    </source>
</evidence>
<evidence type="ECO:0000256" key="2">
    <source>
        <dbReference type="SAM" id="MobiDB-lite"/>
    </source>
</evidence>
<feature type="compositionally biased region" description="Basic and acidic residues" evidence="2">
    <location>
        <begin position="132"/>
        <end position="150"/>
    </location>
</feature>
<feature type="region of interest" description="Disordered" evidence="2">
    <location>
        <begin position="402"/>
        <end position="447"/>
    </location>
</feature>
<feature type="compositionally biased region" description="Polar residues" evidence="2">
    <location>
        <begin position="184"/>
        <end position="204"/>
    </location>
</feature>
<feature type="region of interest" description="Disordered" evidence="2">
    <location>
        <begin position="1087"/>
        <end position="1114"/>
    </location>
</feature>
<feature type="compositionally biased region" description="Low complexity" evidence="2">
    <location>
        <begin position="995"/>
        <end position="1017"/>
    </location>
</feature>
<reference evidence="4 5" key="1">
    <citation type="submission" date="2015-07" db="EMBL/GenBank/DDBJ databases">
        <title>High-quality genome of monoxenous trypanosomatid Leptomonas pyrrhocoris.</title>
        <authorList>
            <person name="Flegontov P."/>
            <person name="Butenko A."/>
            <person name="Firsov S."/>
            <person name="Vlcek C."/>
            <person name="Logacheva M.D."/>
            <person name="Field M."/>
            <person name="Filatov D."/>
            <person name="Flegontova O."/>
            <person name="Gerasimov E."/>
            <person name="Jackson A.P."/>
            <person name="Kelly S."/>
            <person name="Opperdoes F."/>
            <person name="O'Reilly A."/>
            <person name="Votypka J."/>
            <person name="Yurchenko V."/>
            <person name="Lukes J."/>
        </authorList>
    </citation>
    <scope>NUCLEOTIDE SEQUENCE [LARGE SCALE GENOMIC DNA]</scope>
    <source>
        <strain evidence="4">H10</strain>
    </source>
</reference>
<dbReference type="VEuPathDB" id="TriTrypDB:LpyrH10_03_1000"/>
<feature type="region of interest" description="Disordered" evidence="2">
    <location>
        <begin position="89"/>
        <end position="115"/>
    </location>
</feature>
<dbReference type="InterPro" id="IPR036412">
    <property type="entry name" value="HAD-like_sf"/>
</dbReference>
<dbReference type="InterPro" id="IPR031315">
    <property type="entry name" value="LNS2/PITP"/>
</dbReference>
<sequence length="1242" mass="127216">MISTLGGLLNLNHLDQSSRANDVIVIRHRDGSLHSTPFNVRFGRRQMWSTAGRVVQVEVNGELTSAVMKIGKGGETYWLQPTYGAFGHHAHPHRDSVRASTNATEERGRTTAATAAAAAAAAAAVAAAKVHANRDMPRQHSSRSNDDHHNGGLPGGEANPPLVVNAADLRHFSIHPESPPELSASETSPRQGDQNAVTDPQSGQLPRLSAVPPSALSTTAVMHTMKATSHGPSPVGPAPADASELIASPNSLDSTSSLPLLHRGDNGDLVVETRAIHSAEDVQEARLALQVMAAAEKSRRRLSKLLLKEDSFFLQSAEEEEGQLDATTGGAAAAATADVQEATHRKDEGQVGTERNPQTWNAESSSEDKEKKAAVAAAAAVPAEAGPTATAATSAGIDGEVAVPVPPTASAASPSPHHKSPSAAAAPVDDAEVSSVGSASGSTDSYKVEDTDDYFLETIDADEYAAMYGEEELLKNVSFSSSVTSGVSITDAVMSGSGSDVSKTSPAGRTTGDAAVVAATAAAISTPAAHAISTSAQHDSPLNPGKAGGGGGVSALSAAPTAPATRAKADTAVDDVTEVLDAEGRVVHHPSSAVVAAAAVAAADAAEGGGGGGSYFTRTLIPVEADLWKLHLRDGCNKVRYLARKDKGEVVSIACNIFLWNWTDRLVVSDVDGTITKSDLWGHFYAMLGKGGDWTHPGICTLYSKIARNGYRMVYLTARSVSQINQTKAYLFTLQQDGVGLPLGPVLTAPQRFFTALTQEVSKQSHVFKIACLTSVRAAFPPHTKPFFAGFGNRYNDVISYDAVGIPTHKIFIIDPSSVLHVCLVRQTYRDLGHLVDVTFPPLRRNPVVLRAPPLPRRPQQLSEPASKHKDDGHAPAEGEAGKDARRGMERHAYARDLLHRSSSASSSSSSSSSSCSEAPSGDYSSDPQEHGSASLECSMGSASATLASGGPPPPHEQQHHHHHHSHGSGEAYNAVRPASVAFSLVDSFVVAAHGESSGSSSDGGAAARTSAAVAPSNTRTAATHAGERGPATPSSLSSATYGALSSATKAAAVPAGGAAPPLSASRAKPTASWEVGSTEYSCFSGPASTSMGKTTAAAAPAGQGTEVAGGPSSSGLLAGTALPNAPSFTAASATTAAPSHAASLAAGRGGGPSGGADNTSRHQSNGPTYNYGQRGRFDGSGGNSGGGGGDCVEDYEVGGGTGRSGLLVVRLLAHGPKGLDRTIGEGGGEGGTAQCARSCRR</sequence>
<evidence type="ECO:0000313" key="4">
    <source>
        <dbReference type="EMBL" id="KPA83693.1"/>
    </source>
</evidence>
<feature type="compositionally biased region" description="Low complexity" evidence="2">
    <location>
        <begin position="902"/>
        <end position="917"/>
    </location>
</feature>
<protein>
    <submittedName>
        <fullName evidence="4">Putative Lipin</fullName>
    </submittedName>
</protein>
<dbReference type="InterPro" id="IPR007651">
    <property type="entry name" value="Lipin_N"/>
</dbReference>
<organism evidence="4 5">
    <name type="scientific">Leptomonas pyrrhocoris</name>
    <name type="common">Firebug parasite</name>
    <dbReference type="NCBI Taxonomy" id="157538"/>
    <lineage>
        <taxon>Eukaryota</taxon>
        <taxon>Discoba</taxon>
        <taxon>Euglenozoa</taxon>
        <taxon>Kinetoplastea</taxon>
        <taxon>Metakinetoplastina</taxon>
        <taxon>Trypanosomatida</taxon>
        <taxon>Trypanosomatidae</taxon>
        <taxon>Leishmaniinae</taxon>
        <taxon>Leptomonas</taxon>
    </lineage>
</organism>
<feature type="region of interest" description="Disordered" evidence="2">
    <location>
        <begin position="129"/>
        <end position="162"/>
    </location>
</feature>
<comment type="similarity">
    <text evidence="1">Belongs to the lipin family.</text>
</comment>
<dbReference type="SUPFAM" id="SSF56784">
    <property type="entry name" value="HAD-like"/>
    <property type="match status" value="1"/>
</dbReference>
<feature type="region of interest" description="Disordered" evidence="2">
    <location>
        <begin position="1223"/>
        <end position="1242"/>
    </location>
</feature>
<feature type="compositionally biased region" description="Low complexity" evidence="2">
    <location>
        <begin position="326"/>
        <end position="337"/>
    </location>
</feature>
<dbReference type="Proteomes" id="UP000037923">
    <property type="component" value="Unassembled WGS sequence"/>
</dbReference>
<feature type="region of interest" description="Disordered" evidence="2">
    <location>
        <begin position="226"/>
        <end position="251"/>
    </location>
</feature>
<dbReference type="EMBL" id="LGTL01000003">
    <property type="protein sequence ID" value="KPA83693.1"/>
    <property type="molecule type" value="Genomic_DNA"/>
</dbReference>
<feature type="region of interest" description="Disordered" evidence="2">
    <location>
        <begin position="323"/>
        <end position="375"/>
    </location>
</feature>
<feature type="region of interest" description="Disordered" evidence="2">
    <location>
        <begin position="1140"/>
        <end position="1187"/>
    </location>
</feature>